<accession>A0ACC1SNT3</accession>
<evidence type="ECO:0000313" key="2">
    <source>
        <dbReference type="Proteomes" id="UP001148662"/>
    </source>
</evidence>
<protein>
    <submittedName>
        <fullName evidence="1">Uncharacterized protein</fullName>
    </submittedName>
</protein>
<dbReference type="Proteomes" id="UP001148662">
    <property type="component" value="Unassembled WGS sequence"/>
</dbReference>
<organism evidence="1 2">
    <name type="scientific">Phlebia brevispora</name>
    <dbReference type="NCBI Taxonomy" id="194682"/>
    <lineage>
        <taxon>Eukaryota</taxon>
        <taxon>Fungi</taxon>
        <taxon>Dikarya</taxon>
        <taxon>Basidiomycota</taxon>
        <taxon>Agaricomycotina</taxon>
        <taxon>Agaricomycetes</taxon>
        <taxon>Polyporales</taxon>
        <taxon>Meruliaceae</taxon>
        <taxon>Phlebia</taxon>
    </lineage>
</organism>
<keyword evidence="2" id="KW-1185">Reference proteome</keyword>
<comment type="caution">
    <text evidence="1">The sequence shown here is derived from an EMBL/GenBank/DDBJ whole genome shotgun (WGS) entry which is preliminary data.</text>
</comment>
<evidence type="ECO:0000313" key="1">
    <source>
        <dbReference type="EMBL" id="KAJ3543491.1"/>
    </source>
</evidence>
<dbReference type="EMBL" id="JANHOG010001125">
    <property type="protein sequence ID" value="KAJ3543491.1"/>
    <property type="molecule type" value="Genomic_DNA"/>
</dbReference>
<sequence>MDPNTHWSAFVQTRSTVHPYTEEDLRNATAIPLESWINGVFGMTAERMNDWTQTIREQNWFADEVVQESLRQYAIAWEEYGEESGRYASFVDLVNRIVVLGRGNLPGLKKQYPLDDFVFADNHGKTLESNREQEGLGVRHGPRVLGLRRKKAKQLTDSDGTVKWTDVMLCLELKYQLNLSNLFNAEKKKRGIEPNGAPKKTRRGRAKKQAASSAADDINTANPAYLRLPRRKEDLLAETHKYAGWLTLNKTGETLDAGTEVSIRAASHALEVLSATHGSRAFCLNAIVKDDFLSLWYYDACGVVYTTERLSLLTHFERFAAIVVGFAQCTPEQFGTIPASVLRPRIPYRRNFPPQDLSDFSLRITDESTEQEVEVTLGEPLFAQYALTGRRTFLYTAETDPIISGRKSIVKFSYQVSTRQSEHELVKIARKARVRHIPEVHISADVWKMSEGVRRVFFQDQEYGYEDRTLRCIVYRRYNSIKPLFAVSCELIPVMVHQMLNCLDDLWTKARMLHRDVSVDNIMYEKRGDYYHFVLIDFDMAIVLSEDDSSCTTSSRQLTGTLPFIATEIIYDYWLCTYKRPDSTPIQRLLRHDFESLFWVSLWCILMLLSSTVSAEEARDLRYWPRSWESGDLDAIGGRRGALCTMGLHKTGITLPGPAQCLRRWFNVWTENLKKIGVCKSHDTDASDSGESKQVRSVDWETIGGRFAKTTLQAALLEAFPIPEPYLAAPKDDGDKLDEQGPEDGSDGPKNHTPDDDGNEPMARATDEPVTVDAAPEVVRPRKKAKTSPLPAAAPENDIRSRLRPRRSRI</sequence>
<gene>
    <name evidence="1" type="ORF">NM688_g5848</name>
</gene>
<name>A0ACC1SNT3_9APHY</name>
<proteinExistence type="predicted"/>
<reference evidence="1" key="1">
    <citation type="submission" date="2022-07" db="EMBL/GenBank/DDBJ databases">
        <title>Genome Sequence of Phlebia brevispora.</title>
        <authorList>
            <person name="Buettner E."/>
        </authorList>
    </citation>
    <scope>NUCLEOTIDE SEQUENCE</scope>
    <source>
        <strain evidence="1">MPL23</strain>
    </source>
</reference>